<keyword evidence="10 12" id="KW-0413">Isomerase</keyword>
<dbReference type="OrthoDB" id="52866at2157"/>
<evidence type="ECO:0000256" key="11">
    <source>
        <dbReference type="ARBA" id="ARBA00030547"/>
    </source>
</evidence>
<accession>E3GWP0</accession>
<keyword evidence="8 12" id="KW-0028">Amino-acid biosynthesis</keyword>
<evidence type="ECO:0000256" key="9">
    <source>
        <dbReference type="ARBA" id="ARBA00023102"/>
    </source>
</evidence>
<evidence type="ECO:0000256" key="14">
    <source>
        <dbReference type="RuleBase" id="RU003658"/>
    </source>
</evidence>
<dbReference type="GO" id="GO:0000162">
    <property type="term" value="P:L-tryptophan biosynthetic process"/>
    <property type="evidence" value="ECO:0007669"/>
    <property type="project" value="TreeGrafter"/>
</dbReference>
<evidence type="ECO:0000256" key="5">
    <source>
        <dbReference type="ARBA" id="ARBA00012550"/>
    </source>
</evidence>
<dbReference type="PANTHER" id="PTHR43090">
    <property type="entry name" value="1-(5-PHOSPHORIBOSYL)-5-[(5-PHOSPHORIBOSYLAMINO)METHYLIDENEAMINO] IMIDAZOLE-4-CARBOXAMIDE ISOMERASE"/>
    <property type="match status" value="1"/>
</dbReference>
<evidence type="ECO:0000256" key="7">
    <source>
        <dbReference type="ARBA" id="ARBA00022490"/>
    </source>
</evidence>
<evidence type="ECO:0000256" key="4">
    <source>
        <dbReference type="ARBA" id="ARBA00009667"/>
    </source>
</evidence>
<dbReference type="NCBIfam" id="TIGR00007">
    <property type="entry name" value="1-(5-phosphoribosyl)-5-[(5-phosphoribosylamino)methylideneamino]imidazole-4-carboxamide isomerase"/>
    <property type="match status" value="1"/>
</dbReference>
<dbReference type="InterPro" id="IPR011060">
    <property type="entry name" value="RibuloseP-bd_barrel"/>
</dbReference>
<feature type="active site" description="Proton donor" evidence="12">
    <location>
        <position position="129"/>
    </location>
</feature>
<dbReference type="FunFam" id="3.20.20.70:FF:000009">
    <property type="entry name" value="1-(5-phosphoribosyl)-5-[(5-phosphoribosylamino)methylideneamino] imidazole-4-carboxamide isomerase"/>
    <property type="match status" value="1"/>
</dbReference>
<dbReference type="EC" id="5.3.1.16" evidence="5 12"/>
<comment type="subcellular location">
    <subcellularLocation>
        <location evidence="2 12 14">Cytoplasm</location>
    </subcellularLocation>
</comment>
<evidence type="ECO:0000256" key="6">
    <source>
        <dbReference type="ARBA" id="ARBA00018464"/>
    </source>
</evidence>
<name>E3GWP0_METFV</name>
<dbReference type="HOGENOM" id="CLU_048577_1_1_2"/>
<evidence type="ECO:0000256" key="13">
    <source>
        <dbReference type="RuleBase" id="RU003657"/>
    </source>
</evidence>
<keyword evidence="16" id="KW-1185">Reference proteome</keyword>
<dbReference type="Gene3D" id="3.20.20.70">
    <property type="entry name" value="Aldolase class I"/>
    <property type="match status" value="1"/>
</dbReference>
<dbReference type="CDD" id="cd04732">
    <property type="entry name" value="HisA"/>
    <property type="match status" value="1"/>
</dbReference>
<dbReference type="GO" id="GO:0003949">
    <property type="term" value="F:1-(5-phosphoribosyl)-5-[(5-phosphoribosylamino)methylideneamino]imidazole-4-carboxamide isomerase activity"/>
    <property type="evidence" value="ECO:0007669"/>
    <property type="project" value="UniProtKB-UniRule"/>
</dbReference>
<organism evidence="15 16">
    <name type="scientific">Methanothermus fervidus (strain ATCC 43054 / DSM 2088 / JCM 10308 / V24 S)</name>
    <dbReference type="NCBI Taxonomy" id="523846"/>
    <lineage>
        <taxon>Archaea</taxon>
        <taxon>Methanobacteriati</taxon>
        <taxon>Methanobacteriota</taxon>
        <taxon>Methanomada group</taxon>
        <taxon>Methanobacteria</taxon>
        <taxon>Methanobacteriales</taxon>
        <taxon>Methanothermaceae</taxon>
        <taxon>Methanothermus</taxon>
    </lineage>
</organism>
<dbReference type="UniPathway" id="UPA00031">
    <property type="reaction ID" value="UER00009"/>
</dbReference>
<dbReference type="STRING" id="523846.Mfer_1173"/>
<reference evidence="15 16" key="1">
    <citation type="journal article" date="2010" name="Stand. Genomic Sci.">
        <title>Complete genome sequence of Methanothermus fervidus type strain (V24S).</title>
        <authorList>
            <person name="Anderson I."/>
            <person name="Djao O.D."/>
            <person name="Misra M."/>
            <person name="Chertkov O."/>
            <person name="Nolan M."/>
            <person name="Lucas S."/>
            <person name="Lapidus A."/>
            <person name="Del Rio T.G."/>
            <person name="Tice H."/>
            <person name="Cheng J.F."/>
            <person name="Tapia R."/>
            <person name="Han C."/>
            <person name="Goodwin L."/>
            <person name="Pitluck S."/>
            <person name="Liolios K."/>
            <person name="Ivanova N."/>
            <person name="Mavromatis K."/>
            <person name="Mikhailova N."/>
            <person name="Pati A."/>
            <person name="Brambilla E."/>
            <person name="Chen A."/>
            <person name="Palaniappan K."/>
            <person name="Land M."/>
            <person name="Hauser L."/>
            <person name="Chang Y.J."/>
            <person name="Jeffries C.D."/>
            <person name="Sikorski J."/>
            <person name="Spring S."/>
            <person name="Rohde M."/>
            <person name="Eichinger K."/>
            <person name="Huber H."/>
            <person name="Wirth R."/>
            <person name="Goker M."/>
            <person name="Detter J.C."/>
            <person name="Woyke T."/>
            <person name="Bristow J."/>
            <person name="Eisen J.A."/>
            <person name="Markowitz V."/>
            <person name="Hugenholtz P."/>
            <person name="Klenk H.P."/>
            <person name="Kyrpides N.C."/>
        </authorList>
    </citation>
    <scope>NUCLEOTIDE SEQUENCE [LARGE SCALE GENOMIC DNA]</scope>
    <source>
        <strain evidence="16">ATCC 43054 / DSM 2088 / JCM 10308 / V24 S</strain>
    </source>
</reference>
<evidence type="ECO:0000313" key="16">
    <source>
        <dbReference type="Proteomes" id="UP000002315"/>
    </source>
</evidence>
<dbReference type="KEGG" id="mfv:Mfer_1173"/>
<evidence type="ECO:0000256" key="10">
    <source>
        <dbReference type="ARBA" id="ARBA00023235"/>
    </source>
</evidence>
<dbReference type="InterPro" id="IPR044524">
    <property type="entry name" value="Isoase_HisA-like"/>
</dbReference>
<dbReference type="InterPro" id="IPR023016">
    <property type="entry name" value="HisA/PriA"/>
</dbReference>
<dbReference type="NCBIfam" id="NF010112">
    <property type="entry name" value="PRK13585.1"/>
    <property type="match status" value="1"/>
</dbReference>
<dbReference type="SUPFAM" id="SSF51366">
    <property type="entry name" value="Ribulose-phoshate binding barrel"/>
    <property type="match status" value="1"/>
</dbReference>
<proteinExistence type="inferred from homology"/>
<comment type="similarity">
    <text evidence="4 12 13">Belongs to the HisA/HisF family.</text>
</comment>
<keyword evidence="7 12" id="KW-0963">Cytoplasm</keyword>
<feature type="active site" description="Proton acceptor" evidence="12">
    <location>
        <position position="8"/>
    </location>
</feature>
<evidence type="ECO:0000256" key="1">
    <source>
        <dbReference type="ARBA" id="ARBA00000901"/>
    </source>
</evidence>
<sequence>MIIIPAIDIKEGKCVQLVQGKPGSEQVVIDDPVYVSKMWEKKGAKLLHIVDLDGAFGTGNNLKIVKKILNTVSIPIQFGGGIRTKKYAEKLLNLGIKRIILGTIAIKKPKIVEKLVNIYGSERIMVALDSKSSKVVVEGWTKTTTKNPIELAKLFQKIGVGSILYTNVDVEGLMSGIETKIVKKLVKSVNIPIVYSGGVSSIEDIKKLKNIGVYGVVIGSALYKGKINLKEVLEYEK</sequence>
<keyword evidence="9 12" id="KW-0368">Histidine biosynthesis</keyword>
<protein>
    <recommendedName>
        <fullName evidence="6 12">1-(5-phosphoribosyl)-5-[(5-phosphoribosylamino)methylideneamino] imidazole-4-carboxamide isomerase</fullName>
        <ecNumber evidence="5 12">5.3.1.16</ecNumber>
    </recommendedName>
    <alternativeName>
        <fullName evidence="11 12">Phosphoribosylformimino-5-aminoimidazole carboxamide ribotide isomerase</fullName>
    </alternativeName>
</protein>
<evidence type="ECO:0000256" key="12">
    <source>
        <dbReference type="HAMAP-Rule" id="MF_01014"/>
    </source>
</evidence>
<dbReference type="GO" id="GO:0000105">
    <property type="term" value="P:L-histidine biosynthetic process"/>
    <property type="evidence" value="ECO:0007669"/>
    <property type="project" value="UniProtKB-UniRule"/>
</dbReference>
<dbReference type="InterPro" id="IPR006062">
    <property type="entry name" value="His_biosynth"/>
</dbReference>
<gene>
    <name evidence="12" type="primary">hisA</name>
    <name evidence="15" type="ordered locus">Mfer_1173</name>
</gene>
<dbReference type="HAMAP" id="MF_01014">
    <property type="entry name" value="HisA"/>
    <property type="match status" value="1"/>
</dbReference>
<dbReference type="InterPro" id="IPR013785">
    <property type="entry name" value="Aldolase_TIM"/>
</dbReference>
<evidence type="ECO:0000256" key="8">
    <source>
        <dbReference type="ARBA" id="ARBA00022605"/>
    </source>
</evidence>
<dbReference type="EMBL" id="CP002278">
    <property type="protein sequence ID" value="ADP77959.1"/>
    <property type="molecule type" value="Genomic_DNA"/>
</dbReference>
<comment type="catalytic activity">
    <reaction evidence="1 12 14">
        <text>1-(5-phospho-beta-D-ribosyl)-5-[(5-phospho-beta-D-ribosylamino)methylideneamino]imidazole-4-carboxamide = 5-[(5-phospho-1-deoxy-D-ribulos-1-ylimino)methylamino]-1-(5-phospho-beta-D-ribosyl)imidazole-4-carboxamide</text>
        <dbReference type="Rhea" id="RHEA:15469"/>
        <dbReference type="ChEBI" id="CHEBI:58435"/>
        <dbReference type="ChEBI" id="CHEBI:58525"/>
        <dbReference type="EC" id="5.3.1.16"/>
    </reaction>
</comment>
<evidence type="ECO:0000256" key="3">
    <source>
        <dbReference type="ARBA" id="ARBA00005133"/>
    </source>
</evidence>
<dbReference type="GO" id="GO:0005737">
    <property type="term" value="C:cytoplasm"/>
    <property type="evidence" value="ECO:0007669"/>
    <property type="project" value="UniProtKB-SubCell"/>
</dbReference>
<dbReference type="AlphaFoldDB" id="E3GWP0"/>
<dbReference type="Proteomes" id="UP000002315">
    <property type="component" value="Chromosome"/>
</dbReference>
<evidence type="ECO:0000313" key="15">
    <source>
        <dbReference type="EMBL" id="ADP77959.1"/>
    </source>
</evidence>
<dbReference type="PANTHER" id="PTHR43090:SF7">
    <property type="entry name" value="1-(5-PHOSPHORIBOSYL)-5-[(5-PHOSPHORIBOSYLAMINO)METHYLIDENEAMINO] IMIDAZOLE-4-CARBOXAMIDE ISOMERASE"/>
    <property type="match status" value="1"/>
</dbReference>
<dbReference type="InterPro" id="IPR006063">
    <property type="entry name" value="HisA_bact_arch"/>
</dbReference>
<comment type="pathway">
    <text evidence="3 12 14">Amino-acid biosynthesis; L-histidine biosynthesis; L-histidine from 5-phospho-alpha-D-ribose 1-diphosphate: step 4/9.</text>
</comment>
<dbReference type="Pfam" id="PF00977">
    <property type="entry name" value="His_biosynth"/>
    <property type="match status" value="1"/>
</dbReference>
<evidence type="ECO:0000256" key="2">
    <source>
        <dbReference type="ARBA" id="ARBA00004496"/>
    </source>
</evidence>